<dbReference type="Gene3D" id="2.60.40.420">
    <property type="entry name" value="Cupredoxins - blue copper proteins"/>
    <property type="match status" value="1"/>
</dbReference>
<protein>
    <recommendedName>
        <fullName evidence="3">DUF5666 domain-containing protein</fullName>
    </recommendedName>
</protein>
<evidence type="ECO:0008006" key="3">
    <source>
        <dbReference type="Google" id="ProtNLM"/>
    </source>
</evidence>
<dbReference type="Proteomes" id="UP000176951">
    <property type="component" value="Unassembled WGS sequence"/>
</dbReference>
<organism evidence="1 2">
    <name type="scientific">Candidatus Terrybacteria bacterium RIFCSPLOWO2_01_FULL_40_23</name>
    <dbReference type="NCBI Taxonomy" id="1802366"/>
    <lineage>
        <taxon>Bacteria</taxon>
        <taxon>Candidatus Terryibacteriota</taxon>
    </lineage>
</organism>
<dbReference type="EMBL" id="MHSW01000012">
    <property type="protein sequence ID" value="OHA52204.1"/>
    <property type="molecule type" value="Genomic_DNA"/>
</dbReference>
<evidence type="ECO:0000313" key="2">
    <source>
        <dbReference type="Proteomes" id="UP000176951"/>
    </source>
</evidence>
<name>A0A1G2PV55_9BACT</name>
<dbReference type="InterPro" id="IPR008972">
    <property type="entry name" value="Cupredoxin"/>
</dbReference>
<proteinExistence type="predicted"/>
<evidence type="ECO:0000313" key="1">
    <source>
        <dbReference type="EMBL" id="OHA52204.1"/>
    </source>
</evidence>
<accession>A0A1G2PV55</accession>
<reference evidence="1 2" key="1">
    <citation type="journal article" date="2016" name="Nat. Commun.">
        <title>Thousands of microbial genomes shed light on interconnected biogeochemical processes in an aquifer system.</title>
        <authorList>
            <person name="Anantharaman K."/>
            <person name="Brown C.T."/>
            <person name="Hug L.A."/>
            <person name="Sharon I."/>
            <person name="Castelle C.J."/>
            <person name="Probst A.J."/>
            <person name="Thomas B.C."/>
            <person name="Singh A."/>
            <person name="Wilkins M.J."/>
            <person name="Karaoz U."/>
            <person name="Brodie E.L."/>
            <person name="Williams K.H."/>
            <person name="Hubbard S.S."/>
            <person name="Banfield J.F."/>
        </authorList>
    </citation>
    <scope>NUCLEOTIDE SEQUENCE [LARGE SCALE GENOMIC DNA]</scope>
</reference>
<dbReference type="SUPFAM" id="SSF49503">
    <property type="entry name" value="Cupredoxins"/>
    <property type="match status" value="1"/>
</dbReference>
<comment type="caution">
    <text evidence="1">The sequence shown here is derived from an EMBL/GenBank/DDBJ whole genome shotgun (WGS) entry which is preliminary data.</text>
</comment>
<dbReference type="AlphaFoldDB" id="A0A1G2PV55"/>
<gene>
    <name evidence="1" type="ORF">A3A97_04850</name>
</gene>
<sequence length="305" mass="32690">MVVASLLMTPIAFAQNDSKENHSSNKPAKAKKFELTGVVFAVDSTANTVTVKNVKGNKVVRGKTEVVVMVITDTKITKNGKVVTLADIKIRDIVQARGTLDGEKLVATKLNARSAKFELTGDVVSHDTSAKKITLTVKTANKIAREFKTKQLVITYNDNTKIVLKKGIVSLADIKTGVRVNVKGVAEGDAWIASRIAVLGKIKQSTNTTNTEVKTTAKVEITENGFVPSTVTIKKGGTVTWENEFTALVWPASDPHPAHTGLAGFDAGLGLVKDATYSFIFNTVGTFGYHDHLNAAHTGTVKVVE</sequence>